<organism evidence="1 2">
    <name type="scientific">Clarias magur</name>
    <name type="common">Asian catfish</name>
    <name type="synonym">Macropteronotus magur</name>
    <dbReference type="NCBI Taxonomy" id="1594786"/>
    <lineage>
        <taxon>Eukaryota</taxon>
        <taxon>Metazoa</taxon>
        <taxon>Chordata</taxon>
        <taxon>Craniata</taxon>
        <taxon>Vertebrata</taxon>
        <taxon>Euteleostomi</taxon>
        <taxon>Actinopterygii</taxon>
        <taxon>Neopterygii</taxon>
        <taxon>Teleostei</taxon>
        <taxon>Ostariophysi</taxon>
        <taxon>Siluriformes</taxon>
        <taxon>Clariidae</taxon>
        <taxon>Clarias</taxon>
    </lineage>
</organism>
<gene>
    <name evidence="1" type="primary">fhs</name>
    <name evidence="1" type="ORF">DAT39_011741</name>
</gene>
<accession>A0A8J4UM93</accession>
<dbReference type="GO" id="GO:0016874">
    <property type="term" value="F:ligase activity"/>
    <property type="evidence" value="ECO:0007669"/>
    <property type="project" value="UniProtKB-KW"/>
</dbReference>
<keyword evidence="1" id="KW-0436">Ligase</keyword>
<dbReference type="EMBL" id="QNUK01000196">
    <property type="protein sequence ID" value="KAF5898552.1"/>
    <property type="molecule type" value="Genomic_DNA"/>
</dbReference>
<evidence type="ECO:0000313" key="2">
    <source>
        <dbReference type="Proteomes" id="UP000727407"/>
    </source>
</evidence>
<reference evidence="1" key="1">
    <citation type="submission" date="2020-07" db="EMBL/GenBank/DDBJ databases">
        <title>Clarias magur genome sequencing, assembly and annotation.</title>
        <authorList>
            <person name="Kushwaha B."/>
            <person name="Kumar R."/>
            <person name="Das P."/>
            <person name="Joshi C.G."/>
            <person name="Kumar D."/>
            <person name="Nagpure N.S."/>
            <person name="Pandey M."/>
            <person name="Agarwal S."/>
            <person name="Srivastava S."/>
            <person name="Singh M."/>
            <person name="Sahoo L."/>
            <person name="Jayasankar P."/>
            <person name="Meher P.K."/>
            <person name="Koringa P.G."/>
            <person name="Iquebal M.A."/>
            <person name="Das S.P."/>
            <person name="Bit A."/>
            <person name="Patnaik S."/>
            <person name="Patel N."/>
            <person name="Shah T.M."/>
            <person name="Hinsu A."/>
            <person name="Jena J.K."/>
        </authorList>
    </citation>
    <scope>NUCLEOTIDE SEQUENCE</scope>
    <source>
        <strain evidence="1">CIFAMagur01</strain>
        <tissue evidence="1">Testis</tissue>
    </source>
</reference>
<evidence type="ECO:0000313" key="1">
    <source>
        <dbReference type="EMBL" id="KAF5898552.1"/>
    </source>
</evidence>
<dbReference type="Proteomes" id="UP000727407">
    <property type="component" value="Unassembled WGS sequence"/>
</dbReference>
<comment type="caution">
    <text evidence="1">The sequence shown here is derived from an EMBL/GenBank/DDBJ whole genome shotgun (WGS) entry which is preliminary data.</text>
</comment>
<proteinExistence type="predicted"/>
<protein>
    <submittedName>
        <fullName evidence="1">Formate--tetrahydrofolate ligase</fullName>
    </submittedName>
</protein>
<dbReference type="AlphaFoldDB" id="A0A8J4UM93"/>
<name>A0A8J4UM93_CLAMG</name>
<keyword evidence="2" id="KW-1185">Reference proteome</keyword>
<sequence>MVMVSPELLAAVKDLAVNGRDREQISLFKHKLSQPDLDYAPALSTRLPDPLSLPHISTQPAACSLKDRPTPAVGKHCLPFPASLYTV</sequence>